<dbReference type="PROSITE" id="PS51415">
    <property type="entry name" value="XYLOSE_ISOMERASE"/>
    <property type="match status" value="1"/>
</dbReference>
<dbReference type="InterPro" id="IPR050312">
    <property type="entry name" value="IolE/XylAMocC-like"/>
</dbReference>
<evidence type="ECO:0000256" key="6">
    <source>
        <dbReference type="ARBA" id="ARBA00023277"/>
    </source>
</evidence>
<dbReference type="STRING" id="56779.SAMN05421834_10488"/>
<evidence type="ECO:0000256" key="5">
    <source>
        <dbReference type="ARBA" id="ARBA00023235"/>
    </source>
</evidence>
<evidence type="ECO:0000313" key="8">
    <source>
        <dbReference type="EMBL" id="SIQ42405.1"/>
    </source>
</evidence>
<gene>
    <name evidence="8" type="ORF">SAMN05421834_10488</name>
</gene>
<name>A0A1N6SMR1_9FIRM</name>
<dbReference type="InterPro" id="IPR013022">
    <property type="entry name" value="Xyl_isomerase-like_TIM-brl"/>
</dbReference>
<evidence type="ECO:0000313" key="9">
    <source>
        <dbReference type="Proteomes" id="UP000185669"/>
    </source>
</evidence>
<dbReference type="GO" id="GO:0009045">
    <property type="term" value="F:xylose isomerase activity"/>
    <property type="evidence" value="ECO:0007669"/>
    <property type="project" value="InterPro"/>
</dbReference>
<dbReference type="PANTHER" id="PTHR12110">
    <property type="entry name" value="HYDROXYPYRUVATE ISOMERASE"/>
    <property type="match status" value="1"/>
</dbReference>
<dbReference type="InterPro" id="IPR036237">
    <property type="entry name" value="Xyl_isomerase-like_sf"/>
</dbReference>
<dbReference type="SUPFAM" id="SSF51658">
    <property type="entry name" value="Xylose isomerase-like"/>
    <property type="match status" value="1"/>
</dbReference>
<evidence type="ECO:0000259" key="7">
    <source>
        <dbReference type="Pfam" id="PF01261"/>
    </source>
</evidence>
<accession>A0A1N6SMR1</accession>
<sequence length="308" mass="35493">MKLATRINSFLRTEKNVLDVFEKLHNVDGLNYVDLNYPEHFDGVTVEEVKKSMEKNGLKLNGLALRFKDDFINGELANKKDKIADAALNLCKEAIDLTEKLGGSQITIWLGYDGFDYSFQINYSESWKKLVKSFQTLADYNRKMDISIEYKPYEPRSFSLLADAGTTLLMLEDIDKDNFGITLDFCHMLMKGENPAYGLDLAFDRDKLFGIHLNDGHGLQDDGMIVGSVNFIKTLEFLYYVKKYNYKGIIYFDTFPIRESAMEEADINVKMINKHFEIIEKVGMKRIENIIEMNDAVKAQRIFLEALK</sequence>
<evidence type="ECO:0000256" key="3">
    <source>
        <dbReference type="ARBA" id="ARBA00022490"/>
    </source>
</evidence>
<dbReference type="GO" id="GO:0005975">
    <property type="term" value="P:carbohydrate metabolic process"/>
    <property type="evidence" value="ECO:0007669"/>
    <property type="project" value="InterPro"/>
</dbReference>
<keyword evidence="6" id="KW-0119">Carbohydrate metabolism</keyword>
<dbReference type="OrthoDB" id="9801426at2"/>
<comment type="subcellular location">
    <subcellularLocation>
        <location evidence="1">Cytoplasm</location>
    </subcellularLocation>
</comment>
<feature type="domain" description="Xylose isomerase-like TIM barrel" evidence="7">
    <location>
        <begin position="37"/>
        <end position="265"/>
    </location>
</feature>
<evidence type="ECO:0000256" key="4">
    <source>
        <dbReference type="ARBA" id="ARBA00022723"/>
    </source>
</evidence>
<keyword evidence="4" id="KW-0479">Metal-binding</keyword>
<dbReference type="Pfam" id="PF01261">
    <property type="entry name" value="AP_endonuc_2"/>
    <property type="match status" value="1"/>
</dbReference>
<dbReference type="PANTHER" id="PTHR12110:SF21">
    <property type="entry name" value="XYLOSE ISOMERASE-LIKE TIM BARREL DOMAIN-CONTAINING PROTEIN"/>
    <property type="match status" value="1"/>
</dbReference>
<evidence type="ECO:0000256" key="1">
    <source>
        <dbReference type="ARBA" id="ARBA00004496"/>
    </source>
</evidence>
<dbReference type="Gene3D" id="3.20.20.150">
    <property type="entry name" value="Divalent-metal-dependent TIM barrel enzymes"/>
    <property type="match status" value="1"/>
</dbReference>
<dbReference type="EMBL" id="FTNC01000004">
    <property type="protein sequence ID" value="SIQ42405.1"/>
    <property type="molecule type" value="Genomic_DNA"/>
</dbReference>
<keyword evidence="5 8" id="KW-0413">Isomerase</keyword>
<dbReference type="GO" id="GO:0046872">
    <property type="term" value="F:metal ion binding"/>
    <property type="evidence" value="ECO:0007669"/>
    <property type="project" value="UniProtKB-KW"/>
</dbReference>
<organism evidence="8 9">
    <name type="scientific">Halanaerobium kushneri</name>
    <dbReference type="NCBI Taxonomy" id="56779"/>
    <lineage>
        <taxon>Bacteria</taxon>
        <taxon>Bacillati</taxon>
        <taxon>Bacillota</taxon>
        <taxon>Clostridia</taxon>
        <taxon>Halanaerobiales</taxon>
        <taxon>Halanaerobiaceae</taxon>
        <taxon>Halanaerobium</taxon>
    </lineage>
</organism>
<proteinExistence type="predicted"/>
<dbReference type="RefSeq" id="WP_076544114.1">
    <property type="nucleotide sequence ID" value="NZ_FTNC01000004.1"/>
</dbReference>
<dbReference type="InterPro" id="IPR001998">
    <property type="entry name" value="Xylose_isomerase"/>
</dbReference>
<dbReference type="Proteomes" id="UP000185669">
    <property type="component" value="Unassembled WGS sequence"/>
</dbReference>
<reference evidence="9" key="1">
    <citation type="submission" date="2017-01" db="EMBL/GenBank/DDBJ databases">
        <authorList>
            <person name="Varghese N."/>
            <person name="Submissions S."/>
        </authorList>
    </citation>
    <scope>NUCLEOTIDE SEQUENCE [LARGE SCALE GENOMIC DNA]</scope>
    <source>
        <strain evidence="9">ATCC 700103</strain>
    </source>
</reference>
<evidence type="ECO:0000256" key="2">
    <source>
        <dbReference type="ARBA" id="ARBA00018232"/>
    </source>
</evidence>
<dbReference type="AlphaFoldDB" id="A0A1N6SMR1"/>
<keyword evidence="9" id="KW-1185">Reference proteome</keyword>
<keyword evidence="3" id="KW-0963">Cytoplasm</keyword>
<protein>
    <recommendedName>
        <fullName evidence="2">Xylose isomerase</fullName>
    </recommendedName>
</protein>